<name>A0A022QZ95_ERYGU</name>
<keyword evidence="5" id="KW-1185">Reference proteome</keyword>
<dbReference type="AlphaFoldDB" id="A0A022QZ95"/>
<dbReference type="EMBL" id="KI630781">
    <property type="protein sequence ID" value="EYU33261.1"/>
    <property type="molecule type" value="Genomic_DNA"/>
</dbReference>
<dbReference type="Proteomes" id="UP000030748">
    <property type="component" value="Unassembled WGS sequence"/>
</dbReference>
<dbReference type="InterPro" id="IPR000215">
    <property type="entry name" value="Serpin_fam"/>
</dbReference>
<dbReference type="InterPro" id="IPR023796">
    <property type="entry name" value="Serpin_dom"/>
</dbReference>
<evidence type="ECO:0000313" key="4">
    <source>
        <dbReference type="EMBL" id="EYU33261.1"/>
    </source>
</evidence>
<dbReference type="GO" id="GO:0005615">
    <property type="term" value="C:extracellular space"/>
    <property type="evidence" value="ECO:0000318"/>
    <property type="project" value="GO_Central"/>
</dbReference>
<dbReference type="PhylomeDB" id="A0A022QZ95"/>
<reference evidence="4 5" key="1">
    <citation type="journal article" date="2013" name="Proc. Natl. Acad. Sci. U.S.A.">
        <title>Fine-scale variation in meiotic recombination in Mimulus inferred from population shotgun sequencing.</title>
        <authorList>
            <person name="Hellsten U."/>
            <person name="Wright K.M."/>
            <person name="Jenkins J."/>
            <person name="Shu S."/>
            <person name="Yuan Y."/>
            <person name="Wessler S.R."/>
            <person name="Schmutz J."/>
            <person name="Willis J.H."/>
            <person name="Rokhsar D.S."/>
        </authorList>
    </citation>
    <scope>NUCLEOTIDE SEQUENCE [LARGE SCALE GENOMIC DNA]</scope>
    <source>
        <strain evidence="5">cv. DUN x IM62</strain>
    </source>
</reference>
<organism evidence="4 5">
    <name type="scientific">Erythranthe guttata</name>
    <name type="common">Yellow monkey flower</name>
    <name type="synonym">Mimulus guttatus</name>
    <dbReference type="NCBI Taxonomy" id="4155"/>
    <lineage>
        <taxon>Eukaryota</taxon>
        <taxon>Viridiplantae</taxon>
        <taxon>Streptophyta</taxon>
        <taxon>Embryophyta</taxon>
        <taxon>Tracheophyta</taxon>
        <taxon>Spermatophyta</taxon>
        <taxon>Magnoliopsida</taxon>
        <taxon>eudicotyledons</taxon>
        <taxon>Gunneridae</taxon>
        <taxon>Pentapetalae</taxon>
        <taxon>asterids</taxon>
        <taxon>lamiids</taxon>
        <taxon>Lamiales</taxon>
        <taxon>Phrymaceae</taxon>
        <taxon>Erythranthe</taxon>
    </lineage>
</organism>
<dbReference type="Gene3D" id="3.30.497.10">
    <property type="entry name" value="Antithrombin, subunit I, domain 2"/>
    <property type="match status" value="2"/>
</dbReference>
<evidence type="ECO:0000313" key="5">
    <source>
        <dbReference type="Proteomes" id="UP000030748"/>
    </source>
</evidence>
<dbReference type="InterPro" id="IPR042178">
    <property type="entry name" value="Serpin_sf_1"/>
</dbReference>
<dbReference type="InterPro" id="IPR042185">
    <property type="entry name" value="Serpin_sf_2"/>
</dbReference>
<dbReference type="SUPFAM" id="SSF56574">
    <property type="entry name" value="Serpins"/>
    <property type="match status" value="1"/>
</dbReference>
<evidence type="ECO:0000259" key="3">
    <source>
        <dbReference type="SMART" id="SM00093"/>
    </source>
</evidence>
<feature type="domain" description="Serpin" evidence="3">
    <location>
        <begin position="2"/>
        <end position="287"/>
    </location>
</feature>
<evidence type="ECO:0000256" key="2">
    <source>
        <dbReference type="RuleBase" id="RU000411"/>
    </source>
</evidence>
<dbReference type="PANTHER" id="PTHR11461">
    <property type="entry name" value="SERINE PROTEASE INHIBITOR, SERPIN"/>
    <property type="match status" value="1"/>
</dbReference>
<dbReference type="SMART" id="SM00093">
    <property type="entry name" value="SERPIN"/>
    <property type="match status" value="1"/>
</dbReference>
<dbReference type="Pfam" id="PF00079">
    <property type="entry name" value="Serpin"/>
    <property type="match status" value="2"/>
</dbReference>
<evidence type="ECO:0000256" key="1">
    <source>
        <dbReference type="ARBA" id="ARBA00009500"/>
    </source>
</evidence>
<dbReference type="SMR" id="A0A022QZ95"/>
<proteinExistence type="inferred from homology"/>
<dbReference type="InterPro" id="IPR023795">
    <property type="entry name" value="Serpin_CS"/>
</dbReference>
<dbReference type="GO" id="GO:0004867">
    <property type="term" value="F:serine-type endopeptidase inhibitor activity"/>
    <property type="evidence" value="ECO:0007669"/>
    <property type="project" value="InterPro"/>
</dbReference>
<dbReference type="Gene3D" id="2.30.39.10">
    <property type="entry name" value="Alpha-1-antitrypsin, domain 1"/>
    <property type="match status" value="2"/>
</dbReference>
<comment type="similarity">
    <text evidence="1 2">Belongs to the serpin family.</text>
</comment>
<dbReference type="eggNOG" id="KOG2392">
    <property type="taxonomic scope" value="Eukaryota"/>
</dbReference>
<accession>A0A022QZ95</accession>
<gene>
    <name evidence="4" type="ORF">MIMGU_mgv1a022498mg</name>
</gene>
<protein>
    <recommendedName>
        <fullName evidence="3">Serpin domain-containing protein</fullName>
    </recommendedName>
</protein>
<dbReference type="STRING" id="4155.A0A022QZ95"/>
<dbReference type="PANTHER" id="PTHR11461:SF211">
    <property type="entry name" value="GH10112P-RELATED"/>
    <property type="match status" value="1"/>
</dbReference>
<sequence>MVNSFSSKLVTHVLSDGGPLGGPSFSTANGVWVDQSLRFKPTFREINPYANLIRLHVVGRGIYVIRCNFSVYTNIIGAEEVRKEVNAWAEKEKTYGLIKEIVLTSGSVDSTTRLILANAIYFKGVWQEKFDASTTRDRDFFLLNGSSTQATFVTSWKRQYIRDFDGFKFLKLPYKQGDDRERKFSMYLFFPDAKDGLPALMEKNSALNLDSSKTTSHKLYWWTRLFDGKLLYVSRIFHKSFIEVNEGGHPFLEEEKRVDFVADHPFLFAVREDISGAVLVIDQLLNRPLANFFKNKMFIAFFMSVFFLK</sequence>
<dbReference type="PROSITE" id="PS00284">
    <property type="entry name" value="SERPIN"/>
    <property type="match status" value="1"/>
</dbReference>
<dbReference type="InterPro" id="IPR036186">
    <property type="entry name" value="Serpin_sf"/>
</dbReference>